<comment type="similarity">
    <text evidence="3">Belongs to the metallo-dependent hydrolases superfamily. ATZ/TRZ family.</text>
</comment>
<keyword evidence="12" id="KW-1185">Reference proteome</keyword>
<dbReference type="InterPro" id="IPR032466">
    <property type="entry name" value="Metal_Hydrolase"/>
</dbReference>
<evidence type="ECO:0000313" key="12">
    <source>
        <dbReference type="Proteomes" id="UP001595923"/>
    </source>
</evidence>
<feature type="domain" description="Amidohydrolase-related" evidence="10">
    <location>
        <begin position="94"/>
        <end position="463"/>
    </location>
</feature>
<dbReference type="SUPFAM" id="SSF89372">
    <property type="entry name" value="Fucose-specific lectin"/>
    <property type="match status" value="1"/>
</dbReference>
<organism evidence="11 12">
    <name type="scientific">Nocardiopsis mangrovi</name>
    <dbReference type="NCBI Taxonomy" id="1179818"/>
    <lineage>
        <taxon>Bacteria</taxon>
        <taxon>Bacillati</taxon>
        <taxon>Actinomycetota</taxon>
        <taxon>Actinomycetes</taxon>
        <taxon>Streptosporangiales</taxon>
        <taxon>Nocardiopsidaceae</taxon>
        <taxon>Nocardiopsis</taxon>
    </lineage>
</organism>
<dbReference type="Gene3D" id="2.30.40.10">
    <property type="entry name" value="Urease, subunit C, domain 1"/>
    <property type="match status" value="1"/>
</dbReference>
<comment type="caution">
    <text evidence="11">The sequence shown here is derived from an EMBL/GenBank/DDBJ whole genome shotgun (WGS) entry which is preliminary data.</text>
</comment>
<feature type="region of interest" description="Disordered" evidence="9">
    <location>
        <begin position="1"/>
        <end position="27"/>
    </location>
</feature>
<comment type="pathway">
    <text evidence="2">Purine metabolism; guanine degradation; xanthine from guanine: step 1/1.</text>
</comment>
<dbReference type="PANTHER" id="PTHR11271">
    <property type="entry name" value="GUANINE DEAMINASE"/>
    <property type="match status" value="1"/>
</dbReference>
<keyword evidence="6 11" id="KW-0378">Hydrolase</keyword>
<name>A0ABV9E4W3_9ACTN</name>
<evidence type="ECO:0000256" key="8">
    <source>
        <dbReference type="NCBIfam" id="TIGR02967"/>
    </source>
</evidence>
<evidence type="ECO:0000256" key="7">
    <source>
        <dbReference type="ARBA" id="ARBA00022833"/>
    </source>
</evidence>
<dbReference type="InterPro" id="IPR006680">
    <property type="entry name" value="Amidohydro-rel"/>
</dbReference>
<dbReference type="NCBIfam" id="TIGR02967">
    <property type="entry name" value="guan_deamin"/>
    <property type="match status" value="1"/>
</dbReference>
<dbReference type="InterPro" id="IPR014311">
    <property type="entry name" value="Guanine_deaminase"/>
</dbReference>
<reference evidence="12" key="1">
    <citation type="journal article" date="2019" name="Int. J. Syst. Evol. Microbiol.">
        <title>The Global Catalogue of Microorganisms (GCM) 10K type strain sequencing project: providing services to taxonomists for standard genome sequencing and annotation.</title>
        <authorList>
            <consortium name="The Broad Institute Genomics Platform"/>
            <consortium name="The Broad Institute Genome Sequencing Center for Infectious Disease"/>
            <person name="Wu L."/>
            <person name="Ma J."/>
        </authorList>
    </citation>
    <scope>NUCLEOTIDE SEQUENCE [LARGE SCALE GENOMIC DNA]</scope>
    <source>
        <strain evidence="12">XZYJ18</strain>
    </source>
</reference>
<dbReference type="NCBIfam" id="NF006679">
    <property type="entry name" value="PRK09228.1"/>
    <property type="match status" value="1"/>
</dbReference>
<dbReference type="Gene3D" id="3.20.20.140">
    <property type="entry name" value="Metal-dependent hydrolases"/>
    <property type="match status" value="1"/>
</dbReference>
<dbReference type="InterPro" id="IPR011059">
    <property type="entry name" value="Metal-dep_hydrolase_composite"/>
</dbReference>
<dbReference type="EC" id="3.5.4.3" evidence="4 8"/>
<evidence type="ECO:0000256" key="4">
    <source>
        <dbReference type="ARBA" id="ARBA00012781"/>
    </source>
</evidence>
<feature type="compositionally biased region" description="Basic and acidic residues" evidence="9">
    <location>
        <begin position="11"/>
        <end position="25"/>
    </location>
</feature>
<dbReference type="SUPFAM" id="SSF51556">
    <property type="entry name" value="Metallo-dependent hydrolases"/>
    <property type="match status" value="1"/>
</dbReference>
<protein>
    <recommendedName>
        <fullName evidence="4 8">Guanine deaminase</fullName>
        <ecNumber evidence="4 8">3.5.4.3</ecNumber>
    </recommendedName>
</protein>
<evidence type="ECO:0000256" key="9">
    <source>
        <dbReference type="SAM" id="MobiDB-lite"/>
    </source>
</evidence>
<evidence type="ECO:0000256" key="2">
    <source>
        <dbReference type="ARBA" id="ARBA00004984"/>
    </source>
</evidence>
<dbReference type="PANTHER" id="PTHR11271:SF6">
    <property type="entry name" value="GUANINE DEAMINASE"/>
    <property type="match status" value="1"/>
</dbReference>
<comment type="cofactor">
    <cofactor evidence="1">
        <name>Zn(2+)</name>
        <dbReference type="ChEBI" id="CHEBI:29105"/>
    </cofactor>
</comment>
<gene>
    <name evidence="11" type="primary">guaD</name>
    <name evidence="11" type="ORF">ACFO4E_25910</name>
</gene>
<keyword evidence="5" id="KW-0479">Metal-binding</keyword>
<proteinExistence type="inferred from homology"/>
<evidence type="ECO:0000256" key="6">
    <source>
        <dbReference type="ARBA" id="ARBA00022801"/>
    </source>
</evidence>
<evidence type="ECO:0000313" key="11">
    <source>
        <dbReference type="EMBL" id="MFC4565305.1"/>
    </source>
</evidence>
<keyword evidence="7" id="KW-0862">Zinc</keyword>
<evidence type="ECO:0000256" key="3">
    <source>
        <dbReference type="ARBA" id="ARBA00006745"/>
    </source>
</evidence>
<dbReference type="EMBL" id="JBHSFQ010000035">
    <property type="protein sequence ID" value="MFC4565305.1"/>
    <property type="molecule type" value="Genomic_DNA"/>
</dbReference>
<dbReference type="InterPro" id="IPR051607">
    <property type="entry name" value="Metallo-dep_hydrolases"/>
</dbReference>
<evidence type="ECO:0000256" key="5">
    <source>
        <dbReference type="ARBA" id="ARBA00022723"/>
    </source>
</evidence>
<evidence type="ECO:0000259" key="10">
    <source>
        <dbReference type="Pfam" id="PF01979"/>
    </source>
</evidence>
<dbReference type="Pfam" id="PF01979">
    <property type="entry name" value="Amidohydro_1"/>
    <property type="match status" value="1"/>
</dbReference>
<feature type="compositionally biased region" description="Acidic residues" evidence="9">
    <location>
        <begin position="1"/>
        <end position="10"/>
    </location>
</feature>
<sequence>MEGFEELDVLDSERSEDRSADRKTPDAGSLTAVRGRLVWFHDDPFLVGTEKAMRYEEDGLMICQDGRITYAGPYESGRNSIPPDAAFTHYPNHIISPGFVDSHVHFTQVGMIASYGERLLNWLQDYVYPEEMKYSDKGYAEAGARLFCDDLLRNGTTTALVFTSTYPGSVNALFKESSKRGMRMAAGKVLMDTNAPQELCDASVEKAMKQTRKLIERWHGKDRNVYAVMPRFPLACTREMLKAAGELWGELRKEYPGLLMHSHIAENTDEVFEGRKAFPEFKTYLDVFRHYGLLGPGAVLAHGVHLTEKELKICHETKSAIAHCPTSNLFLGSGLFPLRDAKTPKRPVGVGLGTDVGGGTSLSMLATMDEAYKVSALDEHPADAIRLFYLATLGGAKALRMHKKIGRLEPGYEADFIVLDPKATPLLAKRTETGDGSIEDLLFALAILGDDRAVEATYVAGRLAHKRDRGGDKKNMGDHPFAWSRYDWQTQSWLPDRTTGFRGWMAPSIDAYAGGLHCVYLAPDSTLQWTVYTQQDQEPGEWSAPQSLGVKTGAGPSIAPYHDHLYVCYRDYPSKRIYTKRCDDEGVWESPRLVPGDIETHYPPAITAFNDFLYLLVRDEDQWISCNTYCSKTDAWSGWKQLWRVDSYDPVTIAAYAGRLYVMYVPDFGADLKWTAYDLATGDWWPHRTLENTAETARPKLAHYNGLLYAMGVRWQGDVRETWWAKQGADLPEWTTPEVVPEIHPYGYGPGLTPYHGQLYSAYFMG</sequence>
<evidence type="ECO:0000256" key="1">
    <source>
        <dbReference type="ARBA" id="ARBA00001947"/>
    </source>
</evidence>
<dbReference type="RefSeq" id="WP_378579114.1">
    <property type="nucleotide sequence ID" value="NZ_JBHSFQ010000035.1"/>
</dbReference>
<dbReference type="SUPFAM" id="SSF51338">
    <property type="entry name" value="Composite domain of metallo-dependent hydrolases"/>
    <property type="match status" value="2"/>
</dbReference>
<dbReference type="Proteomes" id="UP001595923">
    <property type="component" value="Unassembled WGS sequence"/>
</dbReference>
<dbReference type="GO" id="GO:0008892">
    <property type="term" value="F:guanine deaminase activity"/>
    <property type="evidence" value="ECO:0007669"/>
    <property type="project" value="UniProtKB-EC"/>
</dbReference>
<accession>A0ABV9E4W3</accession>